<name>A0ABM4D329_HYDVU</name>
<feature type="domain" description="C2" evidence="10">
    <location>
        <begin position="587"/>
        <end position="713"/>
    </location>
</feature>
<evidence type="ECO:0000256" key="2">
    <source>
        <dbReference type="ARBA" id="ARBA00022448"/>
    </source>
</evidence>
<keyword evidence="14" id="KW-1185">Reference proteome</keyword>
<keyword evidence="9" id="KW-0812">Transmembrane</keyword>
<dbReference type="Pfam" id="PF00168">
    <property type="entry name" value="C2"/>
    <property type="match status" value="1"/>
</dbReference>
<dbReference type="Gene3D" id="3.30.60.20">
    <property type="match status" value="1"/>
</dbReference>
<dbReference type="InterPro" id="IPR036034">
    <property type="entry name" value="PDZ_sf"/>
</dbReference>
<keyword evidence="2" id="KW-0813">Transport</keyword>
<feature type="domain" description="Phorbol-ester/DAG-type" evidence="11">
    <location>
        <begin position="798"/>
        <end position="848"/>
    </location>
</feature>
<dbReference type="SMART" id="SM00239">
    <property type="entry name" value="C2"/>
    <property type="match status" value="1"/>
</dbReference>
<dbReference type="InterPro" id="IPR000008">
    <property type="entry name" value="C2_dom"/>
</dbReference>
<dbReference type="SMART" id="SM00109">
    <property type="entry name" value="C1"/>
    <property type="match status" value="1"/>
</dbReference>
<dbReference type="PROSITE" id="PS50106">
    <property type="entry name" value="PDZ"/>
    <property type="match status" value="1"/>
</dbReference>
<dbReference type="SMART" id="SM00228">
    <property type="entry name" value="PDZ"/>
    <property type="match status" value="1"/>
</dbReference>
<evidence type="ECO:0000259" key="10">
    <source>
        <dbReference type="PROSITE" id="PS50004"/>
    </source>
</evidence>
<evidence type="ECO:0000313" key="14">
    <source>
        <dbReference type="Proteomes" id="UP001652625"/>
    </source>
</evidence>
<dbReference type="PROSITE" id="PS00479">
    <property type="entry name" value="ZF_DAG_PE_1"/>
    <property type="match status" value="1"/>
</dbReference>
<dbReference type="PANTHER" id="PTHR21519">
    <property type="entry name" value="PDZ DOMAIN-CONTAINING PROTEIN 8"/>
    <property type="match status" value="1"/>
</dbReference>
<proteinExistence type="predicted"/>
<keyword evidence="3" id="KW-0479">Metal-binding</keyword>
<dbReference type="CDD" id="cd00030">
    <property type="entry name" value="C2"/>
    <property type="match status" value="1"/>
</dbReference>
<dbReference type="SUPFAM" id="SSF49562">
    <property type="entry name" value="C2 domain (Calcium/lipid-binding domain, CaLB)"/>
    <property type="match status" value="1"/>
</dbReference>
<keyword evidence="9" id="KW-1133">Transmembrane helix</keyword>
<evidence type="ECO:0000256" key="1">
    <source>
        <dbReference type="ARBA" id="ARBA00004370"/>
    </source>
</evidence>
<feature type="region of interest" description="Disordered" evidence="8">
    <location>
        <begin position="406"/>
        <end position="429"/>
    </location>
</feature>
<dbReference type="InterPro" id="IPR041489">
    <property type="entry name" value="PDZ_6"/>
</dbReference>
<dbReference type="InterPro" id="IPR002219">
    <property type="entry name" value="PKC_DAG/PE"/>
</dbReference>
<dbReference type="PROSITE" id="PS51847">
    <property type="entry name" value="SMP"/>
    <property type="match status" value="1"/>
</dbReference>
<evidence type="ECO:0000259" key="11">
    <source>
        <dbReference type="PROSITE" id="PS50081"/>
    </source>
</evidence>
<comment type="subcellular location">
    <subcellularLocation>
        <location evidence="1">Membrane</location>
    </subcellularLocation>
</comment>
<evidence type="ECO:0000256" key="6">
    <source>
        <dbReference type="ARBA" id="ARBA00023121"/>
    </source>
</evidence>
<dbReference type="GeneID" id="100214660"/>
<feature type="region of interest" description="Disordered" evidence="8">
    <location>
        <begin position="567"/>
        <end position="593"/>
    </location>
</feature>
<dbReference type="InterPro" id="IPR001478">
    <property type="entry name" value="PDZ"/>
</dbReference>
<dbReference type="InterPro" id="IPR035892">
    <property type="entry name" value="C2_domain_sf"/>
</dbReference>
<evidence type="ECO:0000256" key="9">
    <source>
        <dbReference type="SAM" id="Phobius"/>
    </source>
</evidence>
<dbReference type="InterPro" id="IPR046349">
    <property type="entry name" value="C1-like_sf"/>
</dbReference>
<feature type="transmembrane region" description="Helical" evidence="9">
    <location>
        <begin position="7"/>
        <end position="27"/>
    </location>
</feature>
<dbReference type="RefSeq" id="XP_065668657.1">
    <property type="nucleotide sequence ID" value="XM_065812585.1"/>
</dbReference>
<sequence>MLVLLAGFLGGIAFILIVEIFVLYKWFQVQPNGDPKLIPQQKPVSNPRSIAEFCSKEGATEKESCMFLNLIFQFLWKEWRDSPKTRNFFICKMNMEFKEMLLNKAAGKLIDQISVCDYYLGDSLPVFKNATVMKVDTSSPTQVPKELDIAVDVEYSGGFIISLDVGLIFGKSAHFTVELNSLTGRLRLQLTRNPCTHWSFSFYEVLFDPLMGLKVESDFEGKNLPKLTTFISNQIRKSIKKKHTLPNYKVRYKPFFVQEKPQDGKNEIYYHNSLITVGKLDIEIVECTRLPPLPKGSHIYCTLSLDSLPWKEDMPLRRSLWPVHEVLICRAPSGVIGISFFQEVETLDDEKIESVLIKTVTPNSPASHVDVQIGDILISVNNVDVVTMKQAERLIKNAGNKFTLKLQRPPTKKNPDTLTAKPKVKDTKDQEDNINTQVKAKDGFDFNSILLHDEDSETEEFVNIVVHEIEKELWHDEATKKFINEVKLLRHNSTDMKDSLNVESKVDILPDKVNLVTKTSDKNSKSSSNPISSEFKTSAIKKKRRFSLKNSFKKKAFKLEPVIESDSCETSDHSSFSADSRSSNKEQGDEIYTSSDTKLSKFSEADDKLETKNLCSKDWDNISQQTADINVENEFTQTEDDKEPTGQRTSIASANQEPVWNEIFSFDVEREHKFLNICVWGKCEDAFDKDLLLGYVSIPLMDLSLECLSTKSRKSIQTFLLAVTESRSAISRSYLRVMMPGLNHNQCNGDITLAYKYVSLVPENDLKNLEANQVEEDNKKMGFTKVDDKDSNGIIHKEHNFIGTEFYFPTRCEYCQRKVWRKVAFQCRVCAMVCHKRCLQKAQSYTYCTSYGVRAKPPVWQSYNPPTVETQDGPIIDQSRITTVGSEPEFQNSNDSWNIPEEYDLFLGHETFNTETTLRRRFSNDSSGTKVLETDFQQSLDDSISRAKVTAKEAGRELCASLDEEDRELYLQRKLEEFQKVILAERYNQEYLKETVNSTVQSKMKESAVEKLRKSEDRVQGLTLLMIQYGAALNECYVKSHPQQCDL</sequence>
<evidence type="ECO:0000256" key="3">
    <source>
        <dbReference type="ARBA" id="ARBA00022723"/>
    </source>
</evidence>
<evidence type="ECO:0000256" key="7">
    <source>
        <dbReference type="ARBA" id="ARBA00023136"/>
    </source>
</evidence>
<keyword evidence="7 9" id="KW-0472">Membrane</keyword>
<keyword evidence="5" id="KW-0445">Lipid transport</keyword>
<protein>
    <submittedName>
        <fullName evidence="15">PDZ domain-containing protein 8 isoform X1</fullName>
    </submittedName>
</protein>
<dbReference type="PANTHER" id="PTHR21519:SF1">
    <property type="entry name" value="PDZ DOMAIN-CONTAINING PROTEIN 8"/>
    <property type="match status" value="1"/>
</dbReference>
<dbReference type="Pfam" id="PF26547">
    <property type="entry name" value="PDZD8_N"/>
    <property type="match status" value="1"/>
</dbReference>
<reference evidence="15" key="1">
    <citation type="submission" date="2025-08" db="UniProtKB">
        <authorList>
            <consortium name="RefSeq"/>
        </authorList>
    </citation>
    <scope>IDENTIFICATION</scope>
</reference>
<feature type="domain" description="SMP-LTD" evidence="13">
    <location>
        <begin position="70"/>
        <end position="254"/>
    </location>
</feature>
<dbReference type="PROSITE" id="PS50004">
    <property type="entry name" value="C2"/>
    <property type="match status" value="1"/>
</dbReference>
<dbReference type="CDD" id="cd21674">
    <property type="entry name" value="SMP_PDZD8"/>
    <property type="match status" value="1"/>
</dbReference>
<dbReference type="InterPro" id="IPR058801">
    <property type="entry name" value="PDZD8_N"/>
</dbReference>
<evidence type="ECO:0000256" key="8">
    <source>
        <dbReference type="SAM" id="MobiDB-lite"/>
    </source>
</evidence>
<evidence type="ECO:0000256" key="4">
    <source>
        <dbReference type="ARBA" id="ARBA00022833"/>
    </source>
</evidence>
<evidence type="ECO:0000259" key="12">
    <source>
        <dbReference type="PROSITE" id="PS50106"/>
    </source>
</evidence>
<dbReference type="Gene3D" id="2.60.40.150">
    <property type="entry name" value="C2 domain"/>
    <property type="match status" value="1"/>
</dbReference>
<keyword evidence="6" id="KW-0446">Lipid-binding</keyword>
<dbReference type="SUPFAM" id="SSF50156">
    <property type="entry name" value="PDZ domain-like"/>
    <property type="match status" value="1"/>
</dbReference>
<evidence type="ECO:0000256" key="5">
    <source>
        <dbReference type="ARBA" id="ARBA00023055"/>
    </source>
</evidence>
<organism evidence="14 15">
    <name type="scientific">Hydra vulgaris</name>
    <name type="common">Hydra</name>
    <name type="synonym">Hydra attenuata</name>
    <dbReference type="NCBI Taxonomy" id="6087"/>
    <lineage>
        <taxon>Eukaryota</taxon>
        <taxon>Metazoa</taxon>
        <taxon>Cnidaria</taxon>
        <taxon>Hydrozoa</taxon>
        <taxon>Hydroidolina</taxon>
        <taxon>Anthoathecata</taxon>
        <taxon>Aplanulata</taxon>
        <taxon>Hydridae</taxon>
        <taxon>Hydra</taxon>
    </lineage>
</organism>
<dbReference type="InterPro" id="IPR031468">
    <property type="entry name" value="SMP_LBD"/>
</dbReference>
<dbReference type="Pfam" id="PF17820">
    <property type="entry name" value="PDZ_6"/>
    <property type="match status" value="1"/>
</dbReference>
<evidence type="ECO:0000259" key="13">
    <source>
        <dbReference type="PROSITE" id="PS51847"/>
    </source>
</evidence>
<dbReference type="Pfam" id="PF00130">
    <property type="entry name" value="C1_1"/>
    <property type="match status" value="1"/>
</dbReference>
<dbReference type="Proteomes" id="UP001652625">
    <property type="component" value="Chromosome 12"/>
</dbReference>
<dbReference type="InterPro" id="IPR039275">
    <property type="entry name" value="PDZD8"/>
</dbReference>
<accession>A0ABM4D329</accession>
<gene>
    <name evidence="15" type="primary">LOC100214660</name>
</gene>
<dbReference type="Gene3D" id="2.30.42.10">
    <property type="match status" value="1"/>
</dbReference>
<dbReference type="CDD" id="cd20825">
    <property type="entry name" value="C1_PDZD8"/>
    <property type="match status" value="1"/>
</dbReference>
<dbReference type="SUPFAM" id="SSF57889">
    <property type="entry name" value="Cysteine-rich domain"/>
    <property type="match status" value="1"/>
</dbReference>
<keyword evidence="4" id="KW-0862">Zinc</keyword>
<feature type="domain" description="PDZ" evidence="12">
    <location>
        <begin position="325"/>
        <end position="410"/>
    </location>
</feature>
<evidence type="ECO:0000313" key="15">
    <source>
        <dbReference type="RefSeq" id="XP_065668657.1"/>
    </source>
</evidence>
<dbReference type="PROSITE" id="PS50081">
    <property type="entry name" value="ZF_DAG_PE_2"/>
    <property type="match status" value="1"/>
</dbReference>